<evidence type="ECO:0000256" key="7">
    <source>
        <dbReference type="SAM" id="Phobius"/>
    </source>
</evidence>
<feature type="transmembrane region" description="Helical" evidence="7">
    <location>
        <begin position="88"/>
        <end position="105"/>
    </location>
</feature>
<accession>A0A2M9B8N3</accession>
<feature type="transmembrane region" description="Helical" evidence="7">
    <location>
        <begin position="212"/>
        <end position="233"/>
    </location>
</feature>
<evidence type="ECO:0000256" key="4">
    <source>
        <dbReference type="ARBA" id="ARBA00022692"/>
    </source>
</evidence>
<feature type="transmembrane region" description="Helical" evidence="7">
    <location>
        <begin position="58"/>
        <end position="76"/>
    </location>
</feature>
<dbReference type="PROSITE" id="PS50850">
    <property type="entry name" value="MFS"/>
    <property type="match status" value="1"/>
</dbReference>
<dbReference type="CDD" id="cd17321">
    <property type="entry name" value="MFS_MMR_MDR_like"/>
    <property type="match status" value="1"/>
</dbReference>
<feature type="transmembrane region" description="Helical" evidence="7">
    <location>
        <begin position="147"/>
        <end position="166"/>
    </location>
</feature>
<feature type="transmembrane region" description="Helical" evidence="7">
    <location>
        <begin position="313"/>
        <end position="333"/>
    </location>
</feature>
<feature type="transmembrane region" description="Helical" evidence="7">
    <location>
        <begin position="117"/>
        <end position="135"/>
    </location>
</feature>
<evidence type="ECO:0000256" key="6">
    <source>
        <dbReference type="ARBA" id="ARBA00023136"/>
    </source>
</evidence>
<dbReference type="Gene3D" id="1.20.1250.20">
    <property type="entry name" value="MFS general substrate transporter like domains"/>
    <property type="match status" value="1"/>
</dbReference>
<name>A0A2M9B8N3_9ACTN</name>
<dbReference type="PANTHER" id="PTHR42718">
    <property type="entry name" value="MAJOR FACILITATOR SUPERFAMILY MULTIDRUG TRANSPORTER MFSC"/>
    <property type="match status" value="1"/>
</dbReference>
<feature type="transmembrane region" description="Helical" evidence="7">
    <location>
        <begin position="416"/>
        <end position="437"/>
    </location>
</feature>
<proteinExistence type="predicted"/>
<dbReference type="GO" id="GO:0005886">
    <property type="term" value="C:plasma membrane"/>
    <property type="evidence" value="ECO:0007669"/>
    <property type="project" value="UniProtKB-SubCell"/>
</dbReference>
<dbReference type="PANTHER" id="PTHR42718:SF47">
    <property type="entry name" value="METHYL VIOLOGEN RESISTANCE PROTEIN SMVA"/>
    <property type="match status" value="1"/>
</dbReference>
<evidence type="ECO:0000256" key="2">
    <source>
        <dbReference type="ARBA" id="ARBA00022448"/>
    </source>
</evidence>
<keyword evidence="2" id="KW-0813">Transport</keyword>
<reference evidence="9 10" key="1">
    <citation type="submission" date="2017-11" db="EMBL/GenBank/DDBJ databases">
        <title>Genomic Encyclopedia of Archaeal and Bacterial Type Strains, Phase II (KMG-II): From Individual Species to Whole Genera.</title>
        <authorList>
            <person name="Goeker M."/>
        </authorList>
    </citation>
    <scope>NUCLEOTIDE SEQUENCE [LARGE SCALE GENOMIC DNA]</scope>
    <source>
        <strain evidence="9 10">DSM 27763</strain>
    </source>
</reference>
<feature type="transmembrane region" description="Helical" evidence="7">
    <location>
        <begin position="345"/>
        <end position="364"/>
    </location>
</feature>
<dbReference type="GO" id="GO:0022857">
    <property type="term" value="F:transmembrane transporter activity"/>
    <property type="evidence" value="ECO:0007669"/>
    <property type="project" value="InterPro"/>
</dbReference>
<evidence type="ECO:0000256" key="3">
    <source>
        <dbReference type="ARBA" id="ARBA00022475"/>
    </source>
</evidence>
<feature type="domain" description="Major facilitator superfamily (MFS) profile" evidence="8">
    <location>
        <begin position="22"/>
        <end position="500"/>
    </location>
</feature>
<feature type="transmembrane region" description="Helical" evidence="7">
    <location>
        <begin position="370"/>
        <end position="395"/>
    </location>
</feature>
<feature type="transmembrane region" description="Helical" evidence="7">
    <location>
        <begin position="239"/>
        <end position="257"/>
    </location>
</feature>
<organism evidence="9 10">
    <name type="scientific">Mumia flava</name>
    <dbReference type="NCBI Taxonomy" id="1348852"/>
    <lineage>
        <taxon>Bacteria</taxon>
        <taxon>Bacillati</taxon>
        <taxon>Actinomycetota</taxon>
        <taxon>Actinomycetes</taxon>
        <taxon>Propionibacteriales</taxon>
        <taxon>Nocardioidaceae</taxon>
        <taxon>Mumia</taxon>
    </lineage>
</organism>
<keyword evidence="4 7" id="KW-0812">Transmembrane</keyword>
<keyword evidence="5 7" id="KW-1133">Transmembrane helix</keyword>
<keyword evidence="6 7" id="KW-0472">Membrane</keyword>
<dbReference type="Pfam" id="PF07690">
    <property type="entry name" value="MFS_1"/>
    <property type="match status" value="1"/>
</dbReference>
<dbReference type="Proteomes" id="UP000230842">
    <property type="component" value="Unassembled WGS sequence"/>
</dbReference>
<protein>
    <submittedName>
        <fullName evidence="9">DHA2 family multidrug resistance protein-like MFS transporter</fullName>
    </submittedName>
</protein>
<evidence type="ECO:0000313" key="9">
    <source>
        <dbReference type="EMBL" id="PJJ54291.1"/>
    </source>
</evidence>
<dbReference type="EMBL" id="PGEZ01000002">
    <property type="protein sequence ID" value="PJJ54291.1"/>
    <property type="molecule type" value="Genomic_DNA"/>
</dbReference>
<dbReference type="AlphaFoldDB" id="A0A2M9B8N3"/>
<comment type="caution">
    <text evidence="9">The sequence shown here is derived from an EMBL/GenBank/DDBJ whole genome shotgun (WGS) entry which is preliminary data.</text>
</comment>
<dbReference type="InterPro" id="IPR036259">
    <property type="entry name" value="MFS_trans_sf"/>
</dbReference>
<evidence type="ECO:0000256" key="5">
    <source>
        <dbReference type="ARBA" id="ARBA00022989"/>
    </source>
</evidence>
<feature type="transmembrane region" description="Helical" evidence="7">
    <location>
        <begin position="278"/>
        <end position="301"/>
    </location>
</feature>
<sequence>MKHPETGSFPARLRGPARPWLSLTLLLLPTAVVAVDMNVLFLTLPDLTTDLDASATEQLWIVDVYGLVVGVLAVAAGAIGDRIGRRRLLLAGCAGFLSASLLAAFSPSVEALLVARILQGVAGATLMPSTLALIGDLFEDPTGRARAIGTWAACQFAFASFGPAVGGVLLHWFWWGSVFLLAVPVCVVVLVLGRRLLPESRPSGDDTSCVDALSAGLLIGALVGLFTAIKAVIPGTALPWPVAVAVLALAGGSAAAFSVRQRRMPVPFLDLALLRRPVIAASVISLAMVAVVLAGTGFWVTQTLQTVVALDPLRAAIAFMPMGLGIAAGTLLAPLFANRVPAARLVPLGLAVAAVGALALLAAAPDRLLVPMLVAITVTAFGCGPLFAFGTHRVVSGAPRAAAGRAAALAETSNHLGSAVGLALVGTVASTTFLLALQGTAAEPGPGVTTMADAAPSATDPAAHAAVGVAAAEALHAVGLLGAVVLLGCAALDVAVQRRERAYARLRGTPDPSRR</sequence>
<dbReference type="Gene3D" id="1.20.1720.10">
    <property type="entry name" value="Multidrug resistance protein D"/>
    <property type="match status" value="1"/>
</dbReference>
<comment type="subcellular location">
    <subcellularLocation>
        <location evidence="1">Cell membrane</location>
        <topology evidence="1">Multi-pass membrane protein</topology>
    </subcellularLocation>
</comment>
<dbReference type="InterPro" id="IPR011701">
    <property type="entry name" value="MFS"/>
</dbReference>
<evidence type="ECO:0000259" key="8">
    <source>
        <dbReference type="PROSITE" id="PS50850"/>
    </source>
</evidence>
<feature type="transmembrane region" description="Helical" evidence="7">
    <location>
        <begin position="172"/>
        <end position="192"/>
    </location>
</feature>
<keyword evidence="10" id="KW-1185">Reference proteome</keyword>
<evidence type="ECO:0000313" key="10">
    <source>
        <dbReference type="Proteomes" id="UP000230842"/>
    </source>
</evidence>
<dbReference type="SUPFAM" id="SSF103473">
    <property type="entry name" value="MFS general substrate transporter"/>
    <property type="match status" value="1"/>
</dbReference>
<evidence type="ECO:0000256" key="1">
    <source>
        <dbReference type="ARBA" id="ARBA00004651"/>
    </source>
</evidence>
<feature type="transmembrane region" description="Helical" evidence="7">
    <location>
        <begin position="474"/>
        <end position="496"/>
    </location>
</feature>
<gene>
    <name evidence="9" type="ORF">CLV56_3799</name>
</gene>
<keyword evidence="3" id="KW-1003">Cell membrane</keyword>
<dbReference type="InterPro" id="IPR020846">
    <property type="entry name" value="MFS_dom"/>
</dbReference>